<dbReference type="SMART" id="SM00399">
    <property type="entry name" value="ZnF_C4"/>
    <property type="match status" value="1"/>
</dbReference>
<dbReference type="SUPFAM" id="SSF57716">
    <property type="entry name" value="Glucocorticoid receptor-like (DNA-binding domain)"/>
    <property type="match status" value="1"/>
</dbReference>
<dbReference type="InterPro" id="IPR050234">
    <property type="entry name" value="Nuclear_hormone_rcpt_NR1"/>
</dbReference>
<dbReference type="SUPFAM" id="SSF48508">
    <property type="entry name" value="Nuclear receptor ligand-binding domain"/>
    <property type="match status" value="1"/>
</dbReference>
<evidence type="ECO:0000313" key="10">
    <source>
        <dbReference type="EMBL" id="CAF1390140.1"/>
    </source>
</evidence>
<dbReference type="GO" id="GO:0045944">
    <property type="term" value="P:positive regulation of transcription by RNA polymerase II"/>
    <property type="evidence" value="ECO:0007669"/>
    <property type="project" value="TreeGrafter"/>
</dbReference>
<dbReference type="GO" id="GO:0004879">
    <property type="term" value="F:nuclear receptor activity"/>
    <property type="evidence" value="ECO:0007669"/>
    <property type="project" value="TreeGrafter"/>
</dbReference>
<reference evidence="10" key="1">
    <citation type="submission" date="2021-02" db="EMBL/GenBank/DDBJ databases">
        <authorList>
            <person name="Nowell W R."/>
        </authorList>
    </citation>
    <scope>NUCLEOTIDE SEQUENCE</scope>
</reference>
<dbReference type="GO" id="GO:0008270">
    <property type="term" value="F:zinc ion binding"/>
    <property type="evidence" value="ECO:0007669"/>
    <property type="project" value="UniProtKB-KW"/>
</dbReference>
<keyword evidence="7" id="KW-0675">Receptor</keyword>
<name>A0A815K310_ADIRI</name>
<evidence type="ECO:0000256" key="8">
    <source>
        <dbReference type="ARBA" id="ARBA00023242"/>
    </source>
</evidence>
<evidence type="ECO:0000256" key="7">
    <source>
        <dbReference type="ARBA" id="ARBA00023170"/>
    </source>
</evidence>
<evidence type="ECO:0000313" key="11">
    <source>
        <dbReference type="Proteomes" id="UP000663852"/>
    </source>
</evidence>
<dbReference type="InterPro" id="IPR016186">
    <property type="entry name" value="C-type_lectin-like/link_sf"/>
</dbReference>
<keyword evidence="5" id="KW-0238">DNA-binding</keyword>
<feature type="domain" description="Nuclear receptor" evidence="9">
    <location>
        <begin position="59"/>
        <end position="135"/>
    </location>
</feature>
<keyword evidence="2" id="KW-0863">Zinc-finger</keyword>
<evidence type="ECO:0000259" key="9">
    <source>
        <dbReference type="PROSITE" id="PS51030"/>
    </source>
</evidence>
<dbReference type="InterPro" id="IPR001628">
    <property type="entry name" value="Znf_hrmn_rcpt"/>
</dbReference>
<dbReference type="PRINTS" id="PR00047">
    <property type="entry name" value="STROIDFINGER"/>
</dbReference>
<dbReference type="PANTHER" id="PTHR24082">
    <property type="entry name" value="NUCLEAR HORMONE RECEPTOR"/>
    <property type="match status" value="1"/>
</dbReference>
<evidence type="ECO:0000256" key="5">
    <source>
        <dbReference type="ARBA" id="ARBA00023125"/>
    </source>
</evidence>
<evidence type="ECO:0000256" key="2">
    <source>
        <dbReference type="ARBA" id="ARBA00022771"/>
    </source>
</evidence>
<keyword evidence="1" id="KW-0479">Metal-binding</keyword>
<keyword evidence="3" id="KW-0862">Zinc</keyword>
<dbReference type="GO" id="GO:0000978">
    <property type="term" value="F:RNA polymerase II cis-regulatory region sequence-specific DNA binding"/>
    <property type="evidence" value="ECO:0007669"/>
    <property type="project" value="TreeGrafter"/>
</dbReference>
<dbReference type="PANTHER" id="PTHR24082:SF283">
    <property type="entry name" value="NUCLEAR HORMONE RECEPTOR HR96"/>
    <property type="match status" value="1"/>
</dbReference>
<sequence>MNITFDTRLSQSLALRPSVIIEDSIDECLVDPNLSVSAMIDQYDISTKIDIEKKLTKKDLICAVCGAHAFGYNFDQITCESCKAFFRRNALKNLKDLQCRHSGTCNITAETRRHCSHCRIKKCFAVGMRKEWIRSEEEKQKRRGQLKHTRRHKLSPEHIKKTPASQSICPYYSSNLTSLDRVRLNNITHCYDQFSREPSTLCMCMSRPPESLKLRIHEFYERKRPVFVNLINYFKQLPELQALHVDDQVHLIKQNLRLIGPLNYALIRTYKTQYAVPKIETIGCVNNANIHCMYRSLADIFLGFTEYDPIILKIFLIILFFTTDAVTTTSIYQITQYEQSKRIKEIQYSYLELLWLYMLDRFGERDAIVLFTKMITKYLHIQTSISSIEKTHTHHHDQDNQFLVNHAIKEYGLRFKQAIVDAMKRIDELAINCPPTSFFYNGSCYFYLPPKQLDTLNGIGLGDVSADEASARCRFFRAKLWDIETVNEFDYVIGRIYNQMQSFDSPRIAVNFTQGKHVLKLYKRMGEQQFLTVGNINDYSLIYKSLPDVPAANTCLIIDISKATRRVSLEEKFRLERRSNHYICKMKINSCYNNTRCGRHGTCKNLIVKYTCSRGAIYIEKMLHELINSNNI</sequence>
<dbReference type="Pfam" id="PF00105">
    <property type="entry name" value="zf-C4"/>
    <property type="match status" value="1"/>
</dbReference>
<dbReference type="InterPro" id="IPR016187">
    <property type="entry name" value="CTDL_fold"/>
</dbReference>
<evidence type="ECO:0000256" key="1">
    <source>
        <dbReference type="ARBA" id="ARBA00022723"/>
    </source>
</evidence>
<gene>
    <name evidence="10" type="ORF">EDS130_LOCUS35424</name>
</gene>
<dbReference type="PROSITE" id="PS00031">
    <property type="entry name" value="NUCLEAR_REC_DBD_1"/>
    <property type="match status" value="1"/>
</dbReference>
<dbReference type="AlphaFoldDB" id="A0A815K310"/>
<dbReference type="InterPro" id="IPR035500">
    <property type="entry name" value="NHR-like_dom_sf"/>
</dbReference>
<protein>
    <recommendedName>
        <fullName evidence="9">Nuclear receptor domain-containing protein</fullName>
    </recommendedName>
</protein>
<dbReference type="GO" id="GO:0000122">
    <property type="term" value="P:negative regulation of transcription by RNA polymerase II"/>
    <property type="evidence" value="ECO:0007669"/>
    <property type="project" value="TreeGrafter"/>
</dbReference>
<dbReference type="SUPFAM" id="SSF56436">
    <property type="entry name" value="C-type lectin-like"/>
    <property type="match status" value="1"/>
</dbReference>
<dbReference type="InterPro" id="IPR013088">
    <property type="entry name" value="Znf_NHR/GATA"/>
</dbReference>
<accession>A0A815K310</accession>
<evidence type="ECO:0000256" key="6">
    <source>
        <dbReference type="ARBA" id="ARBA00023163"/>
    </source>
</evidence>
<keyword evidence="8" id="KW-0539">Nucleus</keyword>
<dbReference type="Gene3D" id="3.30.50.10">
    <property type="entry name" value="Erythroid Transcription Factor GATA-1, subunit A"/>
    <property type="match status" value="1"/>
</dbReference>
<evidence type="ECO:0000256" key="4">
    <source>
        <dbReference type="ARBA" id="ARBA00023015"/>
    </source>
</evidence>
<dbReference type="Gene3D" id="1.10.565.10">
    <property type="entry name" value="Retinoid X Receptor"/>
    <property type="match status" value="1"/>
</dbReference>
<dbReference type="PROSITE" id="PS51030">
    <property type="entry name" value="NUCLEAR_REC_DBD_2"/>
    <property type="match status" value="1"/>
</dbReference>
<proteinExistence type="predicted"/>
<evidence type="ECO:0000256" key="3">
    <source>
        <dbReference type="ARBA" id="ARBA00022833"/>
    </source>
</evidence>
<keyword evidence="6" id="KW-0804">Transcription</keyword>
<dbReference type="Gene3D" id="3.10.100.10">
    <property type="entry name" value="Mannose-Binding Protein A, subunit A"/>
    <property type="match status" value="1"/>
</dbReference>
<comment type="caution">
    <text evidence="10">The sequence shown here is derived from an EMBL/GenBank/DDBJ whole genome shotgun (WGS) entry which is preliminary data.</text>
</comment>
<dbReference type="OrthoDB" id="6355676at2759"/>
<dbReference type="Proteomes" id="UP000663852">
    <property type="component" value="Unassembled WGS sequence"/>
</dbReference>
<dbReference type="GO" id="GO:0030154">
    <property type="term" value="P:cell differentiation"/>
    <property type="evidence" value="ECO:0007669"/>
    <property type="project" value="TreeGrafter"/>
</dbReference>
<keyword evidence="4" id="KW-0805">Transcription regulation</keyword>
<dbReference type="EMBL" id="CAJNOJ010000310">
    <property type="protein sequence ID" value="CAF1390140.1"/>
    <property type="molecule type" value="Genomic_DNA"/>
</dbReference>
<organism evidence="10 11">
    <name type="scientific">Adineta ricciae</name>
    <name type="common">Rotifer</name>
    <dbReference type="NCBI Taxonomy" id="249248"/>
    <lineage>
        <taxon>Eukaryota</taxon>
        <taxon>Metazoa</taxon>
        <taxon>Spiralia</taxon>
        <taxon>Gnathifera</taxon>
        <taxon>Rotifera</taxon>
        <taxon>Eurotatoria</taxon>
        <taxon>Bdelloidea</taxon>
        <taxon>Adinetida</taxon>
        <taxon>Adinetidae</taxon>
        <taxon>Adineta</taxon>
    </lineage>
</organism>